<feature type="transmembrane region" description="Helical" evidence="1">
    <location>
        <begin position="115"/>
        <end position="134"/>
    </location>
</feature>
<dbReference type="EMBL" id="LSBA01000014">
    <property type="protein sequence ID" value="KXZ20140.1"/>
    <property type="molecule type" value="Genomic_DNA"/>
</dbReference>
<keyword evidence="1" id="KW-1133">Transmembrane helix</keyword>
<accession>A0A150F793</accession>
<feature type="transmembrane region" description="Helical" evidence="1">
    <location>
        <begin position="146"/>
        <end position="166"/>
    </location>
</feature>
<feature type="transmembrane region" description="Helical" evidence="1">
    <location>
        <begin position="172"/>
        <end position="192"/>
    </location>
</feature>
<protein>
    <recommendedName>
        <fullName evidence="4">Zinc ribbon domain-containing protein</fullName>
    </recommendedName>
</protein>
<name>A0A150F793_9BACI</name>
<keyword evidence="3" id="KW-1185">Reference proteome</keyword>
<dbReference type="Proteomes" id="UP000075430">
    <property type="component" value="Unassembled WGS sequence"/>
</dbReference>
<dbReference type="RefSeq" id="WP_061521625.1">
    <property type="nucleotide sequence ID" value="NZ_JARLZY010000011.1"/>
</dbReference>
<sequence>MYCPQCGHQTDGGKFCEKCGAPQPGQAGAGQIQGQAAQAGAAAKKASKQFALFGLDVLKSPYQTCKTTGGEQFISSIITMVLFCLVTPVMLYILLSDGFRDISFAGTVLKPALTFALIIFCLHLLIFIALKAGGAQVSFKDSISRFGAFLIPFTAILLFALILMLLHTTVCFTVLAVGLIGAAFAVPALMLASYQHLLTSKADIIYSVIVIYLIICVTSQYTIKHYVKELISYFLF</sequence>
<keyword evidence="1" id="KW-0812">Transmembrane</keyword>
<evidence type="ECO:0008006" key="4">
    <source>
        <dbReference type="Google" id="ProtNLM"/>
    </source>
</evidence>
<reference evidence="3" key="1">
    <citation type="submission" date="2016-02" db="EMBL/GenBank/DDBJ databases">
        <authorList>
            <person name="Dunlap C."/>
        </authorList>
    </citation>
    <scope>NUCLEOTIDE SEQUENCE [LARGE SCALE GENOMIC DNA]</scope>
    <source>
        <strain evidence="3">NRRL B-41092</strain>
    </source>
</reference>
<dbReference type="STRING" id="1793963.AXI58_15170"/>
<gene>
    <name evidence="2" type="ORF">AXI58_15170</name>
</gene>
<keyword evidence="1" id="KW-0472">Membrane</keyword>
<evidence type="ECO:0000313" key="3">
    <source>
        <dbReference type="Proteomes" id="UP000075430"/>
    </source>
</evidence>
<feature type="transmembrane region" description="Helical" evidence="1">
    <location>
        <begin position="204"/>
        <end position="223"/>
    </location>
</feature>
<proteinExistence type="predicted"/>
<dbReference type="OrthoDB" id="2448863at2"/>
<dbReference type="AlphaFoldDB" id="A0A150F793"/>
<evidence type="ECO:0000313" key="2">
    <source>
        <dbReference type="EMBL" id="KXZ20140.1"/>
    </source>
</evidence>
<comment type="caution">
    <text evidence="2">The sequence shown here is derived from an EMBL/GenBank/DDBJ whole genome shotgun (WGS) entry which is preliminary data.</text>
</comment>
<evidence type="ECO:0000256" key="1">
    <source>
        <dbReference type="SAM" id="Phobius"/>
    </source>
</evidence>
<feature type="transmembrane region" description="Helical" evidence="1">
    <location>
        <begin position="73"/>
        <end position="95"/>
    </location>
</feature>
<organism evidence="2 3">
    <name type="scientific">Bacillus nakamurai</name>
    <dbReference type="NCBI Taxonomy" id="1793963"/>
    <lineage>
        <taxon>Bacteria</taxon>
        <taxon>Bacillati</taxon>
        <taxon>Bacillota</taxon>
        <taxon>Bacilli</taxon>
        <taxon>Bacillales</taxon>
        <taxon>Bacillaceae</taxon>
        <taxon>Bacillus</taxon>
    </lineage>
</organism>